<organism evidence="1 2">
    <name type="scientific">Aureimonas phyllosphaerae</name>
    <dbReference type="NCBI Taxonomy" id="1166078"/>
    <lineage>
        <taxon>Bacteria</taxon>
        <taxon>Pseudomonadati</taxon>
        <taxon>Pseudomonadota</taxon>
        <taxon>Alphaproteobacteria</taxon>
        <taxon>Hyphomicrobiales</taxon>
        <taxon>Aurantimonadaceae</taxon>
        <taxon>Aureimonas</taxon>
    </lineage>
</organism>
<gene>
    <name evidence="1" type="ORF">GGR05_003790</name>
</gene>
<evidence type="ECO:0000313" key="1">
    <source>
        <dbReference type="EMBL" id="MBB3937623.1"/>
    </source>
</evidence>
<dbReference type="OrthoDB" id="9810372at2"/>
<dbReference type="Proteomes" id="UP000531216">
    <property type="component" value="Unassembled WGS sequence"/>
</dbReference>
<dbReference type="RefSeq" id="WP_090964984.1">
    <property type="nucleotide sequence ID" value="NZ_FOOA01000015.1"/>
</dbReference>
<dbReference type="GO" id="GO:0004340">
    <property type="term" value="F:glucokinase activity"/>
    <property type="evidence" value="ECO:0007669"/>
    <property type="project" value="UniProtKB-EC"/>
</dbReference>
<protein>
    <submittedName>
        <fullName evidence="1">Glucokinase</fullName>
        <ecNumber evidence="1">2.7.1.2</ecNumber>
    </submittedName>
</protein>
<keyword evidence="1" id="KW-0418">Kinase</keyword>
<reference evidence="1 2" key="1">
    <citation type="submission" date="2020-08" db="EMBL/GenBank/DDBJ databases">
        <title>Genomic Encyclopedia of Type Strains, Phase IV (KMG-IV): sequencing the most valuable type-strain genomes for metagenomic binning, comparative biology and taxonomic classification.</title>
        <authorList>
            <person name="Goeker M."/>
        </authorList>
    </citation>
    <scope>NUCLEOTIDE SEQUENCE [LARGE SCALE GENOMIC DNA]</scope>
    <source>
        <strain evidence="1 2">DSM 25024</strain>
    </source>
</reference>
<dbReference type="PANTHER" id="PTHR18964">
    <property type="entry name" value="ROK (REPRESSOR, ORF, KINASE) FAMILY"/>
    <property type="match status" value="1"/>
</dbReference>
<dbReference type="Pfam" id="PF00480">
    <property type="entry name" value="ROK"/>
    <property type="match status" value="1"/>
</dbReference>
<dbReference type="InterPro" id="IPR000600">
    <property type="entry name" value="ROK"/>
</dbReference>
<dbReference type="EMBL" id="JACIDO010000010">
    <property type="protein sequence ID" value="MBB3937623.1"/>
    <property type="molecule type" value="Genomic_DNA"/>
</dbReference>
<evidence type="ECO:0000313" key="2">
    <source>
        <dbReference type="Proteomes" id="UP000531216"/>
    </source>
</evidence>
<accession>A0A7W6FVX9</accession>
<proteinExistence type="predicted"/>
<keyword evidence="1" id="KW-0808">Transferase</keyword>
<dbReference type="PROSITE" id="PS01125">
    <property type="entry name" value="ROK"/>
    <property type="match status" value="1"/>
</dbReference>
<sequence length="313" mass="32421">MVREDSFIGIDLGGTQLRVAAIDAAGRILDRRAAPVDRAGGVRAVIGQMEALIAKVRRPDTAVVGIGVPGAFDPGQGLVLDIPALAGWTAIPLATEIEARTGLPTVLENDAKVAALGEWRFGAGRGIADFAYLTISTGIGGAFVVGDRLVRGFRGLAGEVGHTRITDRSAPCSCGHEGCWEAVASGTALARAARMAVDRQPRSRLAALAGEAPATGEDVTRAAREGCPVALTLLREEAAWLAAGLVNVQHAFSPERVVLGGGVSQALDLMLADIREAMRRRLLPGHEVPDIASSKLGDDAGLIGAAVHAKESR</sequence>
<dbReference type="SUPFAM" id="SSF53067">
    <property type="entry name" value="Actin-like ATPase domain"/>
    <property type="match status" value="1"/>
</dbReference>
<name>A0A7W6FVX9_9HYPH</name>
<comment type="caution">
    <text evidence="1">The sequence shown here is derived from an EMBL/GenBank/DDBJ whole genome shotgun (WGS) entry which is preliminary data.</text>
</comment>
<dbReference type="EC" id="2.7.1.2" evidence="1"/>
<dbReference type="AlphaFoldDB" id="A0A7W6FVX9"/>
<dbReference type="InterPro" id="IPR049874">
    <property type="entry name" value="ROK_cs"/>
</dbReference>
<dbReference type="InterPro" id="IPR043129">
    <property type="entry name" value="ATPase_NBD"/>
</dbReference>
<keyword evidence="2" id="KW-1185">Reference proteome</keyword>
<dbReference type="PANTHER" id="PTHR18964:SF173">
    <property type="entry name" value="GLUCOKINASE"/>
    <property type="match status" value="1"/>
</dbReference>
<dbReference type="Gene3D" id="3.30.420.40">
    <property type="match status" value="2"/>
</dbReference>